<dbReference type="SUPFAM" id="SSF54060">
    <property type="entry name" value="His-Me finger endonucleases"/>
    <property type="match status" value="1"/>
</dbReference>
<gene>
    <name evidence="2" type="ORF">ACE41H_15240</name>
</gene>
<evidence type="ECO:0000313" key="2">
    <source>
        <dbReference type="EMBL" id="MFB5268121.1"/>
    </source>
</evidence>
<dbReference type="InterPro" id="IPR003615">
    <property type="entry name" value="HNH_nuc"/>
</dbReference>
<organism evidence="2 3">
    <name type="scientific">Paenibacillus enshidis</name>
    <dbReference type="NCBI Taxonomy" id="1458439"/>
    <lineage>
        <taxon>Bacteria</taxon>
        <taxon>Bacillati</taxon>
        <taxon>Bacillota</taxon>
        <taxon>Bacilli</taxon>
        <taxon>Bacillales</taxon>
        <taxon>Paenibacillaceae</taxon>
        <taxon>Paenibacillus</taxon>
    </lineage>
</organism>
<keyword evidence="2" id="KW-0255">Endonuclease</keyword>
<reference evidence="2 3" key="1">
    <citation type="submission" date="2024-09" db="EMBL/GenBank/DDBJ databases">
        <title>Paenibacillus zeirhizospherea sp. nov., isolated from surface of the maize (Zea mays) roots in a horticulture field, Hungary.</title>
        <authorList>
            <person name="Marton D."/>
            <person name="Farkas M."/>
            <person name="Bedics A."/>
            <person name="Toth E."/>
            <person name="Tancsics A."/>
            <person name="Boka K."/>
            <person name="Maroti G."/>
            <person name="Kriszt B."/>
            <person name="Cserhati M."/>
        </authorList>
    </citation>
    <scope>NUCLEOTIDE SEQUENCE [LARGE SCALE GENOMIC DNA]</scope>
    <source>
        <strain evidence="2 3">KCTC 33519</strain>
    </source>
</reference>
<name>A0ABV5AY94_9BACL</name>
<evidence type="ECO:0000259" key="1">
    <source>
        <dbReference type="Pfam" id="PF13392"/>
    </source>
</evidence>
<accession>A0ABV5AY94</accession>
<dbReference type="Gene3D" id="3.90.75.20">
    <property type="match status" value="1"/>
</dbReference>
<keyword evidence="3" id="KW-1185">Reference proteome</keyword>
<keyword evidence="2" id="KW-0378">Hydrolase</keyword>
<dbReference type="EC" id="3.1.-.-" evidence="2"/>
<dbReference type="GO" id="GO:0016787">
    <property type="term" value="F:hydrolase activity"/>
    <property type="evidence" value="ECO:0007669"/>
    <property type="project" value="UniProtKB-KW"/>
</dbReference>
<dbReference type="InterPro" id="IPR044925">
    <property type="entry name" value="His-Me_finger_sf"/>
</dbReference>
<dbReference type="RefSeq" id="WP_375356253.1">
    <property type="nucleotide sequence ID" value="NZ_JBHHMI010000013.1"/>
</dbReference>
<dbReference type="EMBL" id="JBHHMI010000013">
    <property type="protein sequence ID" value="MFB5268121.1"/>
    <property type="molecule type" value="Genomic_DNA"/>
</dbReference>
<comment type="caution">
    <text evidence="2">The sequence shown here is derived from an EMBL/GenBank/DDBJ whole genome shotgun (WGS) entry which is preliminary data.</text>
</comment>
<sequence length="197" mass="22104">MVLRYTPEQRDFIKNNAAGKGNAELTELFNARFGLNLSVEKIKCFKANHRISSGLTGRFESGHVPANKGKKGLSQGGVETQFKKGRKPHNYVPVGSERVNGDDYVDIKVADPNKWRGKHLIVWEQHQGCSVPKGHAVIFGDGNRRNFDPDNLILVTRGQLAIMNKNGLIQKNAEFTRTGIIMADIIKKIGEKRRRKK</sequence>
<proteinExistence type="predicted"/>
<dbReference type="GO" id="GO:0004519">
    <property type="term" value="F:endonuclease activity"/>
    <property type="evidence" value="ECO:0007669"/>
    <property type="project" value="UniProtKB-KW"/>
</dbReference>
<evidence type="ECO:0000313" key="3">
    <source>
        <dbReference type="Proteomes" id="UP001580346"/>
    </source>
</evidence>
<protein>
    <submittedName>
        <fullName evidence="2">HNH endonuclease signature motif containing protein</fullName>
        <ecNumber evidence="2">3.1.-.-</ecNumber>
    </submittedName>
</protein>
<keyword evidence="2" id="KW-0540">Nuclease</keyword>
<dbReference type="Pfam" id="PF13392">
    <property type="entry name" value="HNH_3"/>
    <property type="match status" value="1"/>
</dbReference>
<feature type="domain" description="HNH nuclease" evidence="1">
    <location>
        <begin position="117"/>
        <end position="159"/>
    </location>
</feature>
<dbReference type="Proteomes" id="UP001580346">
    <property type="component" value="Unassembled WGS sequence"/>
</dbReference>